<evidence type="ECO:0000256" key="1">
    <source>
        <dbReference type="SAM" id="Phobius"/>
    </source>
</evidence>
<keyword evidence="1" id="KW-0472">Membrane</keyword>
<feature type="transmembrane region" description="Helical" evidence="1">
    <location>
        <begin position="62"/>
        <end position="85"/>
    </location>
</feature>
<keyword evidence="1" id="KW-1133">Transmembrane helix</keyword>
<evidence type="ECO:0000313" key="2">
    <source>
        <dbReference type="EMBL" id="KAK0722601.1"/>
    </source>
</evidence>
<dbReference type="EMBL" id="JAUIRO010000003">
    <property type="protein sequence ID" value="KAK0722601.1"/>
    <property type="molecule type" value="Genomic_DNA"/>
</dbReference>
<organism evidence="2 3">
    <name type="scientific">Lasiosphaeria miniovina</name>
    <dbReference type="NCBI Taxonomy" id="1954250"/>
    <lineage>
        <taxon>Eukaryota</taxon>
        <taxon>Fungi</taxon>
        <taxon>Dikarya</taxon>
        <taxon>Ascomycota</taxon>
        <taxon>Pezizomycotina</taxon>
        <taxon>Sordariomycetes</taxon>
        <taxon>Sordariomycetidae</taxon>
        <taxon>Sordariales</taxon>
        <taxon>Lasiosphaeriaceae</taxon>
        <taxon>Lasiosphaeria</taxon>
    </lineage>
</organism>
<dbReference type="PANTHER" id="PTHR35395">
    <property type="entry name" value="DUF6536 DOMAIN-CONTAINING PROTEIN"/>
    <property type="match status" value="1"/>
</dbReference>
<protein>
    <submittedName>
        <fullName evidence="2">Uncharacterized protein</fullName>
    </submittedName>
</protein>
<keyword evidence="3" id="KW-1185">Reference proteome</keyword>
<comment type="caution">
    <text evidence="2">The sequence shown here is derived from an EMBL/GenBank/DDBJ whole genome shotgun (WGS) entry which is preliminary data.</text>
</comment>
<gene>
    <name evidence="2" type="ORF">B0T26DRAFT_749977</name>
</gene>
<evidence type="ECO:0000313" key="3">
    <source>
        <dbReference type="Proteomes" id="UP001172101"/>
    </source>
</evidence>
<sequence length="155" mass="17011">MLSAFPVQREFSNMSSLHKALRVSEPTGIQRFSYFISVPLRYGLPLYGTSALLHWLISQSLFLARITAVLHIGLMAVVGIVLIGFRTYDGTMRMVSIDSGAISAACHALEGGWESGYVLPVEWGVFKSRPGVGKCAFTTAPKHEMRDPVPGSFYI</sequence>
<keyword evidence="1" id="KW-0812">Transmembrane</keyword>
<proteinExistence type="predicted"/>
<dbReference type="Proteomes" id="UP001172101">
    <property type="component" value="Unassembled WGS sequence"/>
</dbReference>
<dbReference type="GeneID" id="85328437"/>
<name>A0AA40E3D5_9PEZI</name>
<dbReference type="AlphaFoldDB" id="A0AA40E3D5"/>
<accession>A0AA40E3D5</accession>
<dbReference type="PANTHER" id="PTHR35395:SF1">
    <property type="entry name" value="DUF6536 DOMAIN-CONTAINING PROTEIN"/>
    <property type="match status" value="1"/>
</dbReference>
<dbReference type="RefSeq" id="XP_060298525.1">
    <property type="nucleotide sequence ID" value="XM_060445167.1"/>
</dbReference>
<reference evidence="2" key="1">
    <citation type="submission" date="2023-06" db="EMBL/GenBank/DDBJ databases">
        <title>Genome-scale phylogeny and comparative genomics of the fungal order Sordariales.</title>
        <authorList>
            <consortium name="Lawrence Berkeley National Laboratory"/>
            <person name="Hensen N."/>
            <person name="Bonometti L."/>
            <person name="Westerberg I."/>
            <person name="Brannstrom I.O."/>
            <person name="Guillou S."/>
            <person name="Cros-Aarteil S."/>
            <person name="Calhoun S."/>
            <person name="Haridas S."/>
            <person name="Kuo A."/>
            <person name="Mondo S."/>
            <person name="Pangilinan J."/>
            <person name="Riley R."/>
            <person name="LaButti K."/>
            <person name="Andreopoulos B."/>
            <person name="Lipzen A."/>
            <person name="Chen C."/>
            <person name="Yanf M."/>
            <person name="Daum C."/>
            <person name="Ng V."/>
            <person name="Clum A."/>
            <person name="Steindorff A."/>
            <person name="Ohm R."/>
            <person name="Martin F."/>
            <person name="Silar P."/>
            <person name="Natvig D."/>
            <person name="Lalanne C."/>
            <person name="Gautier V."/>
            <person name="Ament-velasquez S.L."/>
            <person name="Kruys A."/>
            <person name="Hutchinson M.I."/>
            <person name="Powell A.J."/>
            <person name="Barry K."/>
            <person name="Miller A.N."/>
            <person name="Grigoriev I.V."/>
            <person name="Debuchy R."/>
            <person name="Gladieux P."/>
            <person name="Thoren M.H."/>
            <person name="Johannesson H."/>
        </authorList>
    </citation>
    <scope>NUCLEOTIDE SEQUENCE</scope>
    <source>
        <strain evidence="2">SMH2392-1A</strain>
    </source>
</reference>